<keyword evidence="9" id="KW-1185">Reference proteome</keyword>
<dbReference type="Proteomes" id="UP000268321">
    <property type="component" value="Unassembled WGS sequence"/>
</dbReference>
<name>A0A4P9Z908_9ASCO</name>
<dbReference type="SUPFAM" id="SSF48371">
    <property type="entry name" value="ARM repeat"/>
    <property type="match status" value="1"/>
</dbReference>
<dbReference type="OrthoDB" id="760868at2759"/>
<dbReference type="GO" id="GO:0006606">
    <property type="term" value="P:protein import into nucleus"/>
    <property type="evidence" value="ECO:0007669"/>
    <property type="project" value="TreeGrafter"/>
</dbReference>
<dbReference type="GO" id="GO:0005635">
    <property type="term" value="C:nuclear envelope"/>
    <property type="evidence" value="ECO:0007669"/>
    <property type="project" value="TreeGrafter"/>
</dbReference>
<reference evidence="9" key="1">
    <citation type="journal article" date="2018" name="Nat. Microbiol.">
        <title>Leveraging single-cell genomics to expand the fungal tree of life.</title>
        <authorList>
            <person name="Ahrendt S.R."/>
            <person name="Quandt C.A."/>
            <person name="Ciobanu D."/>
            <person name="Clum A."/>
            <person name="Salamov A."/>
            <person name="Andreopoulos B."/>
            <person name="Cheng J.F."/>
            <person name="Woyke T."/>
            <person name="Pelin A."/>
            <person name="Henrissat B."/>
            <person name="Reynolds N.K."/>
            <person name="Benny G.L."/>
            <person name="Smith M.E."/>
            <person name="James T.Y."/>
            <person name="Grigoriev I.V."/>
        </authorList>
    </citation>
    <scope>NUCLEOTIDE SEQUENCE [LARGE SCALE GENOMIC DNA]</scope>
    <source>
        <strain evidence="9">Baker2002</strain>
    </source>
</reference>
<evidence type="ECO:0000259" key="7">
    <source>
        <dbReference type="PROSITE" id="PS50166"/>
    </source>
</evidence>
<dbReference type="PROSITE" id="PS50166">
    <property type="entry name" value="IMPORTIN_B_NT"/>
    <property type="match status" value="1"/>
</dbReference>
<organism evidence="8 9">
    <name type="scientific">Metschnikowia bicuspidata</name>
    <dbReference type="NCBI Taxonomy" id="27322"/>
    <lineage>
        <taxon>Eukaryota</taxon>
        <taxon>Fungi</taxon>
        <taxon>Dikarya</taxon>
        <taxon>Ascomycota</taxon>
        <taxon>Saccharomycotina</taxon>
        <taxon>Pichiomycetes</taxon>
        <taxon>Metschnikowiaceae</taxon>
        <taxon>Metschnikowia</taxon>
    </lineage>
</organism>
<feature type="domain" description="Importin N-terminal" evidence="7">
    <location>
        <begin position="24"/>
        <end position="101"/>
    </location>
</feature>
<dbReference type="GO" id="GO:0031267">
    <property type="term" value="F:small GTPase binding"/>
    <property type="evidence" value="ECO:0007669"/>
    <property type="project" value="InterPro"/>
</dbReference>
<evidence type="ECO:0000256" key="1">
    <source>
        <dbReference type="ARBA" id="ARBA00004123"/>
    </source>
</evidence>
<evidence type="ECO:0000256" key="5">
    <source>
        <dbReference type="ARBA" id="ARBA00022927"/>
    </source>
</evidence>
<dbReference type="SMART" id="SM00913">
    <property type="entry name" value="IBN_N"/>
    <property type="match status" value="1"/>
</dbReference>
<dbReference type="GO" id="GO:0005829">
    <property type="term" value="C:cytosol"/>
    <property type="evidence" value="ECO:0007669"/>
    <property type="project" value="TreeGrafter"/>
</dbReference>
<evidence type="ECO:0000256" key="3">
    <source>
        <dbReference type="ARBA" id="ARBA00022448"/>
    </source>
</evidence>
<keyword evidence="5" id="KW-0653">Protein transport</keyword>
<dbReference type="EMBL" id="ML004606">
    <property type="protein sequence ID" value="RKP28762.1"/>
    <property type="molecule type" value="Genomic_DNA"/>
</dbReference>
<comment type="subcellular location">
    <subcellularLocation>
        <location evidence="2">Cytoplasm</location>
    </subcellularLocation>
    <subcellularLocation>
        <location evidence="1">Nucleus</location>
    </subcellularLocation>
</comment>
<evidence type="ECO:0000256" key="6">
    <source>
        <dbReference type="ARBA" id="ARBA00023242"/>
    </source>
</evidence>
<dbReference type="InterPro" id="IPR011989">
    <property type="entry name" value="ARM-like"/>
</dbReference>
<keyword evidence="6" id="KW-0539">Nucleus</keyword>
<dbReference type="PANTHER" id="PTHR10997:SF28">
    <property type="entry name" value="IMPORTIN BETA SMX1"/>
    <property type="match status" value="1"/>
</dbReference>
<dbReference type="Gene3D" id="1.25.10.10">
    <property type="entry name" value="Leucine-rich Repeat Variant"/>
    <property type="match status" value="1"/>
</dbReference>
<dbReference type="InterPro" id="IPR016024">
    <property type="entry name" value="ARM-type_fold"/>
</dbReference>
<protein>
    <submittedName>
        <fullName evidence="8">ARM repeat-containing protein</fullName>
    </submittedName>
</protein>
<dbReference type="InterPro" id="IPR001494">
    <property type="entry name" value="Importin-beta_N"/>
</dbReference>
<accession>A0A4P9Z908</accession>
<dbReference type="InterPro" id="IPR013713">
    <property type="entry name" value="XPO2_central"/>
</dbReference>
<evidence type="ECO:0000313" key="8">
    <source>
        <dbReference type="EMBL" id="RKP28762.1"/>
    </source>
</evidence>
<dbReference type="Pfam" id="PF08506">
    <property type="entry name" value="Cse1"/>
    <property type="match status" value="1"/>
</dbReference>
<evidence type="ECO:0000313" key="9">
    <source>
        <dbReference type="Proteomes" id="UP000268321"/>
    </source>
</evidence>
<feature type="non-terminal residue" evidence="8">
    <location>
        <position position="613"/>
    </location>
</feature>
<gene>
    <name evidence="8" type="ORF">METBISCDRAFT_2312</name>
</gene>
<keyword evidence="4" id="KW-0963">Cytoplasm</keyword>
<sequence length="613" mass="68986">MDKNGLLRALSNTLDADKNVRRLSEDQLAAYEHTPGFTAYLLELITDPEVSFGVQASAAIFFKNRVANYWVVPDLKAVSPKYVHDNEKAQIKTKLVETLSHTYKNTQLRAQLGAAISSILDAEKWEELVPVMEHLLGDTGSVDHVFTGLLCLLQYTKSYRFAGIDTEKSSNIVLNEIVEKTFPALERLAGDLLRVDSSQSDEMLYLILKIFRYSTMANLPSYLENLGNLGKWCHTLLFLMDRPLLDYVLSVDAEERALLPRVKAVKWCFGNMLTLLWRHGGGVGTKNKKSAFATRFVADFVPQILNTYWTIIEKWATHQTWLSQASLYNLISFMEQVVETSAFALLRDKIEAIVGHVLLPMLSASEQTIQLYKDDPEEYVRRFFDVSKENATADTAAINFLYRLSTLKFSACGAIILNIANEVFQRHAANRDDLETACETEGALRIIATVSYQLNKKTSPVKGRIDELLHTVVFPELSAATIAKTPWLTARACDTIAIFMHKFSDQDVLRDVFHGVVACFQQQEHFPIRLTAVDALRALGEEPYVAGQIAQQAPQLMGTLLDMSKSFESDILTSVMDVFVSKFAANLEPYASELSYRLVEQFLALAHQVLEHT</sequence>
<evidence type="ECO:0000256" key="2">
    <source>
        <dbReference type="ARBA" id="ARBA00004496"/>
    </source>
</evidence>
<dbReference type="Pfam" id="PF03810">
    <property type="entry name" value="IBN_N"/>
    <property type="match status" value="1"/>
</dbReference>
<proteinExistence type="predicted"/>
<keyword evidence="3" id="KW-0813">Transport</keyword>
<dbReference type="AlphaFoldDB" id="A0A4P9Z908"/>
<dbReference type="PANTHER" id="PTHR10997">
    <property type="entry name" value="IMPORTIN-7, 8, 11"/>
    <property type="match status" value="1"/>
</dbReference>
<evidence type="ECO:0000256" key="4">
    <source>
        <dbReference type="ARBA" id="ARBA00022490"/>
    </source>
</evidence>